<proteinExistence type="predicted"/>
<feature type="signal peptide" evidence="1">
    <location>
        <begin position="1"/>
        <end position="30"/>
    </location>
</feature>
<sequence>MNNPTMASKRVLILLGALLTVMLLLVSTMASRDRPTTVRSPPNRAEEKFRKLQQYLPGPGVNPWGCHYFFLQRSSLNIYAVTCRMESIPFSCQRKYWTP</sequence>
<dbReference type="EMBL" id="JAIWQS010000010">
    <property type="protein sequence ID" value="KAJ8752910.1"/>
    <property type="molecule type" value="Genomic_DNA"/>
</dbReference>
<comment type="caution">
    <text evidence="2">The sequence shown here is derived from an EMBL/GenBank/DDBJ whole genome shotgun (WGS) entry which is preliminary data.</text>
</comment>
<evidence type="ECO:0000256" key="1">
    <source>
        <dbReference type="SAM" id="SignalP"/>
    </source>
</evidence>
<dbReference type="Proteomes" id="UP001159364">
    <property type="component" value="Linkage Group LG10"/>
</dbReference>
<feature type="chain" id="PRO_5043451508" evidence="1">
    <location>
        <begin position="31"/>
        <end position="99"/>
    </location>
</feature>
<evidence type="ECO:0000313" key="3">
    <source>
        <dbReference type="Proteomes" id="UP001159364"/>
    </source>
</evidence>
<dbReference type="AlphaFoldDB" id="A0AAV8SLX6"/>
<evidence type="ECO:0000313" key="2">
    <source>
        <dbReference type="EMBL" id="KAJ8752910.1"/>
    </source>
</evidence>
<reference evidence="2 3" key="1">
    <citation type="submission" date="2021-09" db="EMBL/GenBank/DDBJ databases">
        <title>Genomic insights and catalytic innovation underlie evolution of tropane alkaloids biosynthesis.</title>
        <authorList>
            <person name="Wang Y.-J."/>
            <person name="Tian T."/>
            <person name="Huang J.-P."/>
            <person name="Huang S.-X."/>
        </authorList>
    </citation>
    <scope>NUCLEOTIDE SEQUENCE [LARGE SCALE GENOMIC DNA]</scope>
    <source>
        <strain evidence="2">KIB-2018</strain>
        <tissue evidence="2">Leaf</tissue>
    </source>
</reference>
<gene>
    <name evidence="2" type="ORF">K2173_008645</name>
</gene>
<protein>
    <submittedName>
        <fullName evidence="2">Uncharacterized protein</fullName>
    </submittedName>
</protein>
<keyword evidence="3" id="KW-1185">Reference proteome</keyword>
<organism evidence="2 3">
    <name type="scientific">Erythroxylum novogranatense</name>
    <dbReference type="NCBI Taxonomy" id="1862640"/>
    <lineage>
        <taxon>Eukaryota</taxon>
        <taxon>Viridiplantae</taxon>
        <taxon>Streptophyta</taxon>
        <taxon>Embryophyta</taxon>
        <taxon>Tracheophyta</taxon>
        <taxon>Spermatophyta</taxon>
        <taxon>Magnoliopsida</taxon>
        <taxon>eudicotyledons</taxon>
        <taxon>Gunneridae</taxon>
        <taxon>Pentapetalae</taxon>
        <taxon>rosids</taxon>
        <taxon>fabids</taxon>
        <taxon>Malpighiales</taxon>
        <taxon>Erythroxylaceae</taxon>
        <taxon>Erythroxylum</taxon>
    </lineage>
</organism>
<accession>A0AAV8SLX6</accession>
<name>A0AAV8SLX6_9ROSI</name>
<keyword evidence="1" id="KW-0732">Signal</keyword>